<keyword evidence="3" id="KW-1185">Reference proteome</keyword>
<organism evidence="2 3">
    <name type="scientific">Trifolium subterraneum</name>
    <name type="common">Subterranean clover</name>
    <dbReference type="NCBI Taxonomy" id="3900"/>
    <lineage>
        <taxon>Eukaryota</taxon>
        <taxon>Viridiplantae</taxon>
        <taxon>Streptophyta</taxon>
        <taxon>Embryophyta</taxon>
        <taxon>Tracheophyta</taxon>
        <taxon>Spermatophyta</taxon>
        <taxon>Magnoliopsida</taxon>
        <taxon>eudicotyledons</taxon>
        <taxon>Gunneridae</taxon>
        <taxon>Pentapetalae</taxon>
        <taxon>rosids</taxon>
        <taxon>fabids</taxon>
        <taxon>Fabales</taxon>
        <taxon>Fabaceae</taxon>
        <taxon>Papilionoideae</taxon>
        <taxon>50 kb inversion clade</taxon>
        <taxon>NPAAA clade</taxon>
        <taxon>Hologalegina</taxon>
        <taxon>IRL clade</taxon>
        <taxon>Trifolieae</taxon>
        <taxon>Trifolium</taxon>
    </lineage>
</organism>
<dbReference type="EMBL" id="DF974174">
    <property type="protein sequence ID" value="GAU46078.1"/>
    <property type="molecule type" value="Genomic_DNA"/>
</dbReference>
<dbReference type="Pfam" id="PF14223">
    <property type="entry name" value="Retrotran_gag_2"/>
    <property type="match status" value="1"/>
</dbReference>
<dbReference type="PANTHER" id="PTHR47481:SF10">
    <property type="entry name" value="COPIA-LIKE POLYPROTEIN_RETROTRANSPOSON"/>
    <property type="match status" value="1"/>
</dbReference>
<dbReference type="Proteomes" id="UP000242715">
    <property type="component" value="Unassembled WGS sequence"/>
</dbReference>
<accession>A0A2Z6NP22</accession>
<dbReference type="AlphaFoldDB" id="A0A2Z6NP22"/>
<evidence type="ECO:0000313" key="2">
    <source>
        <dbReference type="EMBL" id="GAU46078.1"/>
    </source>
</evidence>
<evidence type="ECO:0000256" key="1">
    <source>
        <dbReference type="SAM" id="MobiDB-lite"/>
    </source>
</evidence>
<protein>
    <submittedName>
        <fullName evidence="2">Uncharacterized protein</fullName>
    </submittedName>
</protein>
<gene>
    <name evidence="2" type="ORF">TSUD_180140</name>
</gene>
<feature type="compositionally biased region" description="Low complexity" evidence="1">
    <location>
        <begin position="139"/>
        <end position="153"/>
    </location>
</feature>
<proteinExistence type="predicted"/>
<sequence>MAAWNRLAGLFEDNQNSRVVALEQDFSSTRMENFPNVSANCQRLKQLSDQLKNVGAPASEQRLVLQLVFGLTEPYRGVATLIRQSKPLPLFLEARSMLTLEESGLSKMNNIISPTALHTTVLRDIDDSSQQRSNRRQNNRSGSGRNRNNQSRTGGRGQRGVPGLMVPLWPHNHGSSPNIPPGILGQRPQAHIAAASPIPTNIAAAVHAMSLTPPDNMWYMDTGASSHTTTSQDGGSSHEM</sequence>
<name>A0A2Z6NP22_TRISU</name>
<evidence type="ECO:0000313" key="3">
    <source>
        <dbReference type="Proteomes" id="UP000242715"/>
    </source>
</evidence>
<reference evidence="3" key="1">
    <citation type="journal article" date="2017" name="Front. Plant Sci.">
        <title>Climate Clever Clovers: New Paradigm to Reduce the Environmental Footprint of Ruminants by Breeding Low Methanogenic Forages Utilizing Haplotype Variation.</title>
        <authorList>
            <person name="Kaur P."/>
            <person name="Appels R."/>
            <person name="Bayer P.E."/>
            <person name="Keeble-Gagnere G."/>
            <person name="Wang J."/>
            <person name="Hirakawa H."/>
            <person name="Shirasawa K."/>
            <person name="Vercoe P."/>
            <person name="Stefanova K."/>
            <person name="Durmic Z."/>
            <person name="Nichols P."/>
            <person name="Revell C."/>
            <person name="Isobe S.N."/>
            <person name="Edwards D."/>
            <person name="Erskine W."/>
        </authorList>
    </citation>
    <scope>NUCLEOTIDE SEQUENCE [LARGE SCALE GENOMIC DNA]</scope>
    <source>
        <strain evidence="3">cv. Daliak</strain>
    </source>
</reference>
<dbReference type="PANTHER" id="PTHR47481">
    <property type="match status" value="1"/>
</dbReference>
<feature type="region of interest" description="Disordered" evidence="1">
    <location>
        <begin position="123"/>
        <end position="164"/>
    </location>
</feature>
<dbReference type="OrthoDB" id="1729427at2759"/>